<organism evidence="2 3">
    <name type="scientific">Romanomermis culicivorax</name>
    <name type="common">Nematode worm</name>
    <dbReference type="NCBI Taxonomy" id="13658"/>
    <lineage>
        <taxon>Eukaryota</taxon>
        <taxon>Metazoa</taxon>
        <taxon>Ecdysozoa</taxon>
        <taxon>Nematoda</taxon>
        <taxon>Enoplea</taxon>
        <taxon>Dorylaimia</taxon>
        <taxon>Mermithida</taxon>
        <taxon>Mermithoidea</taxon>
        <taxon>Mermithidae</taxon>
        <taxon>Romanomermis</taxon>
    </lineage>
</organism>
<protein>
    <submittedName>
        <fullName evidence="3">Glucose-induced degradation protein 4 homolog</fullName>
    </submittedName>
</protein>
<name>A0A915I7U4_ROMCU</name>
<keyword evidence="2" id="KW-1185">Reference proteome</keyword>
<proteinExistence type="inferred from homology"/>
<reference evidence="3" key="1">
    <citation type="submission" date="2022-11" db="UniProtKB">
        <authorList>
            <consortium name="WormBaseParasite"/>
        </authorList>
    </citation>
    <scope>IDENTIFICATION</scope>
</reference>
<dbReference type="InterPro" id="IPR018618">
    <property type="entry name" value="GID4/10-like"/>
</dbReference>
<dbReference type="AlphaFoldDB" id="A0A915I7U4"/>
<dbReference type="GO" id="GO:0043161">
    <property type="term" value="P:proteasome-mediated ubiquitin-dependent protein catabolic process"/>
    <property type="evidence" value="ECO:0007669"/>
    <property type="project" value="TreeGrafter"/>
</dbReference>
<accession>A0A915I7U4</accession>
<dbReference type="PANTHER" id="PTHR14534:SF3">
    <property type="entry name" value="GID COMPLEX SUBUNIT 4 HOMOLOG"/>
    <property type="match status" value="1"/>
</dbReference>
<dbReference type="Proteomes" id="UP000887565">
    <property type="component" value="Unplaced"/>
</dbReference>
<evidence type="ECO:0000256" key="1">
    <source>
        <dbReference type="ARBA" id="ARBA00061469"/>
    </source>
</evidence>
<dbReference type="GO" id="GO:0045721">
    <property type="term" value="P:negative regulation of gluconeogenesis"/>
    <property type="evidence" value="ECO:0007669"/>
    <property type="project" value="TreeGrafter"/>
</dbReference>
<dbReference type="PANTHER" id="PTHR14534">
    <property type="entry name" value="VACUOLAR IMPORT AND DEGRADATION PROTEIN 24"/>
    <property type="match status" value="1"/>
</dbReference>
<dbReference type="WBParaSite" id="nRc.2.0.1.t09931-RA">
    <property type="protein sequence ID" value="nRc.2.0.1.t09931-RA"/>
    <property type="gene ID" value="nRc.2.0.1.g09931"/>
</dbReference>
<evidence type="ECO:0000313" key="3">
    <source>
        <dbReference type="WBParaSite" id="nRc.2.0.1.t09931-RA"/>
    </source>
</evidence>
<dbReference type="GO" id="GO:0007039">
    <property type="term" value="P:protein catabolic process in the vacuole"/>
    <property type="evidence" value="ECO:0007669"/>
    <property type="project" value="TreeGrafter"/>
</dbReference>
<dbReference type="GO" id="GO:0034657">
    <property type="term" value="C:GID complex"/>
    <property type="evidence" value="ECO:0007669"/>
    <property type="project" value="TreeGrafter"/>
</dbReference>
<dbReference type="OMA" id="GYYYHRQ"/>
<sequence>MAIDLEKEKIWPPLPLTKTDLGIPRSLLYTGSRFVGQQTSKGNGYDVEVILQHVDEPNAYLCGYLKIKGLTDEFPDLTTFFQGEIIGAKHPFLTRKWDADEDIDRKHWSKFGAFDQFSKNFNTDDFAYSILQTSDYVFMRWKEQFLIPDHRVRDLHGASFAGFYYILLSRSSGTIEGYYFHKNSEWFQSLQLSHSAERTFSVYEFR</sequence>
<comment type="similarity">
    <text evidence="1">Belongs to the GID4/VID24 family.</text>
</comment>
<dbReference type="GO" id="GO:0006623">
    <property type="term" value="P:protein targeting to vacuole"/>
    <property type="evidence" value="ECO:0007669"/>
    <property type="project" value="TreeGrafter"/>
</dbReference>
<dbReference type="Pfam" id="PF09783">
    <property type="entry name" value="Vac_ImportDeg"/>
    <property type="match status" value="1"/>
</dbReference>
<evidence type="ECO:0000313" key="2">
    <source>
        <dbReference type="Proteomes" id="UP000887565"/>
    </source>
</evidence>
<dbReference type="GO" id="GO:0005773">
    <property type="term" value="C:vacuole"/>
    <property type="evidence" value="ECO:0007669"/>
    <property type="project" value="GOC"/>
</dbReference>